<evidence type="ECO:0000256" key="2">
    <source>
        <dbReference type="SAM" id="MobiDB-lite"/>
    </source>
</evidence>
<dbReference type="AlphaFoldDB" id="A0AAW2NCW9"/>
<feature type="compositionally biased region" description="Low complexity" evidence="2">
    <location>
        <begin position="11"/>
        <end position="34"/>
    </location>
</feature>
<evidence type="ECO:0000313" key="4">
    <source>
        <dbReference type="EMBL" id="KAL0340286.1"/>
    </source>
</evidence>
<feature type="region of interest" description="Disordered" evidence="2">
    <location>
        <begin position="1"/>
        <end position="78"/>
    </location>
</feature>
<evidence type="ECO:0000256" key="1">
    <source>
        <dbReference type="SAM" id="Coils"/>
    </source>
</evidence>
<name>A0AAW2NCW9_SESRA</name>
<proteinExistence type="predicted"/>
<keyword evidence="1" id="KW-0175">Coiled coil</keyword>
<accession>A0AAW2NCW9</accession>
<reference evidence="4" key="2">
    <citation type="journal article" date="2024" name="Plant">
        <title>Genomic evolution and insights into agronomic trait innovations of Sesamum species.</title>
        <authorList>
            <person name="Miao H."/>
            <person name="Wang L."/>
            <person name="Qu L."/>
            <person name="Liu H."/>
            <person name="Sun Y."/>
            <person name="Le M."/>
            <person name="Wang Q."/>
            <person name="Wei S."/>
            <person name="Zheng Y."/>
            <person name="Lin W."/>
            <person name="Duan Y."/>
            <person name="Cao H."/>
            <person name="Xiong S."/>
            <person name="Wang X."/>
            <person name="Wei L."/>
            <person name="Li C."/>
            <person name="Ma Q."/>
            <person name="Ju M."/>
            <person name="Zhao R."/>
            <person name="Li G."/>
            <person name="Mu C."/>
            <person name="Tian Q."/>
            <person name="Mei H."/>
            <person name="Zhang T."/>
            <person name="Gao T."/>
            <person name="Zhang H."/>
        </authorList>
    </citation>
    <scope>NUCLEOTIDE SEQUENCE</scope>
    <source>
        <strain evidence="4">G02</strain>
    </source>
</reference>
<dbReference type="PANTHER" id="PTHR33437">
    <property type="entry name" value="OS06G0361200 PROTEIN"/>
    <property type="match status" value="1"/>
</dbReference>
<dbReference type="EMBL" id="JACGWJ010000020">
    <property type="protein sequence ID" value="KAL0340286.1"/>
    <property type="molecule type" value="Genomic_DNA"/>
</dbReference>
<dbReference type="Pfam" id="PF03732">
    <property type="entry name" value="Retrotrans_gag"/>
    <property type="match status" value="1"/>
</dbReference>
<reference evidence="4" key="1">
    <citation type="submission" date="2020-06" db="EMBL/GenBank/DDBJ databases">
        <authorList>
            <person name="Li T."/>
            <person name="Hu X."/>
            <person name="Zhang T."/>
            <person name="Song X."/>
            <person name="Zhang H."/>
            <person name="Dai N."/>
            <person name="Sheng W."/>
            <person name="Hou X."/>
            <person name="Wei L."/>
        </authorList>
    </citation>
    <scope>NUCLEOTIDE SEQUENCE</scope>
    <source>
        <strain evidence="4">G02</strain>
        <tissue evidence="4">Leaf</tissue>
    </source>
</reference>
<dbReference type="InterPro" id="IPR005162">
    <property type="entry name" value="Retrotrans_gag_dom"/>
</dbReference>
<comment type="caution">
    <text evidence="4">The sequence shown here is derived from an EMBL/GenBank/DDBJ whole genome shotgun (WGS) entry which is preliminary data.</text>
</comment>
<organism evidence="4">
    <name type="scientific">Sesamum radiatum</name>
    <name type="common">Black benniseed</name>
    <dbReference type="NCBI Taxonomy" id="300843"/>
    <lineage>
        <taxon>Eukaryota</taxon>
        <taxon>Viridiplantae</taxon>
        <taxon>Streptophyta</taxon>
        <taxon>Embryophyta</taxon>
        <taxon>Tracheophyta</taxon>
        <taxon>Spermatophyta</taxon>
        <taxon>Magnoliopsida</taxon>
        <taxon>eudicotyledons</taxon>
        <taxon>Gunneridae</taxon>
        <taxon>Pentapetalae</taxon>
        <taxon>asterids</taxon>
        <taxon>lamiids</taxon>
        <taxon>Lamiales</taxon>
        <taxon>Pedaliaceae</taxon>
        <taxon>Sesamum</taxon>
    </lineage>
</organism>
<feature type="domain" description="Retrotransposon gag" evidence="3">
    <location>
        <begin position="254"/>
        <end position="343"/>
    </location>
</feature>
<sequence>MDTQGKAMKLVNSKLTISKSSSSSTKSVGVTTRSMSKKLKKSSQMSPLAEYVEKNLHSPSYASESDANKSPPSSPRSVSSYYVAPVMVTNATTIEEQLASLTRAIEGLTKHVQEQDAQIARLINKADNVDASHVMGKQVEAYDEVEASAKQHYTERDKYAKELQVSSDGLIPVDQLKEFIEGTIKSKIEVSSKSSLTYSQPYTPRIDSLKMPMGYQPPKFQQFDDKGNPKQHVVHFVETCNNAGTYGDHLVKQFVRSLKGNAFDLYTDLEAGSIDRWEQLEQEFLNRFYSTRRTVSMIELTNSRQWKEDPVIDYINRWRNLSLNCKDRLSKASAIEMCIQGMHWGLRYILQGILPRSFEELATRAHDMELSMIASGVEGPPVQELRKNKEKQEAKKGGKPFSKAPSKESMAASVAQFKLKNTAKDNVAPRNNVPYERPQRKLILKEMQAREYPFLDSDVPGIFDDLLEANLIDLPEMKRPEEAERKDDPKY</sequence>
<feature type="coiled-coil region" evidence="1">
    <location>
        <begin position="91"/>
        <end position="125"/>
    </location>
</feature>
<feature type="compositionally biased region" description="Basic and acidic residues" evidence="2">
    <location>
        <begin position="384"/>
        <end position="396"/>
    </location>
</feature>
<gene>
    <name evidence="4" type="ORF">Sradi_4545400</name>
</gene>
<feature type="region of interest" description="Disordered" evidence="2">
    <location>
        <begin position="383"/>
        <end position="408"/>
    </location>
</feature>
<protein>
    <recommendedName>
        <fullName evidence="3">Retrotransposon gag domain-containing protein</fullName>
    </recommendedName>
</protein>
<evidence type="ECO:0000259" key="3">
    <source>
        <dbReference type="Pfam" id="PF03732"/>
    </source>
</evidence>
<dbReference type="PANTHER" id="PTHR33437:SF2">
    <property type="entry name" value="OS06G0361200 PROTEIN"/>
    <property type="match status" value="1"/>
</dbReference>